<protein>
    <submittedName>
        <fullName evidence="3">Steryl acetyl hydrolase mug81</fullName>
    </submittedName>
</protein>
<proteinExistence type="predicted"/>
<dbReference type="SUPFAM" id="SSF53474">
    <property type="entry name" value="alpha/beta-Hydrolases"/>
    <property type="match status" value="1"/>
</dbReference>
<dbReference type="Proteomes" id="UP000837801">
    <property type="component" value="Unassembled WGS sequence"/>
</dbReference>
<comment type="caution">
    <text evidence="3">The sequence shown here is derived from an EMBL/GenBank/DDBJ whole genome shotgun (WGS) entry which is preliminary data.</text>
</comment>
<feature type="signal peptide" evidence="2">
    <location>
        <begin position="1"/>
        <end position="23"/>
    </location>
</feature>
<keyword evidence="2" id="KW-0732">Signal</keyword>
<keyword evidence="4" id="KW-1185">Reference proteome</keyword>
<dbReference type="Gene3D" id="3.40.50.1820">
    <property type="entry name" value="alpha/beta hydrolase"/>
    <property type="match status" value="1"/>
</dbReference>
<organism evidence="3 4">
    <name type="scientific">[Candida] railenensis</name>
    <dbReference type="NCBI Taxonomy" id="45579"/>
    <lineage>
        <taxon>Eukaryota</taxon>
        <taxon>Fungi</taxon>
        <taxon>Dikarya</taxon>
        <taxon>Ascomycota</taxon>
        <taxon>Saccharomycotina</taxon>
        <taxon>Pichiomycetes</taxon>
        <taxon>Debaryomycetaceae</taxon>
        <taxon>Kurtzmaniella</taxon>
    </lineage>
</organism>
<dbReference type="InterPro" id="IPR050300">
    <property type="entry name" value="GDXG_lipolytic_enzyme"/>
</dbReference>
<gene>
    <name evidence="3" type="ORF">CLIB1423_01S01310</name>
</gene>
<dbReference type="PANTHER" id="PTHR48081">
    <property type="entry name" value="AB HYDROLASE SUPERFAMILY PROTEIN C4A8.06C"/>
    <property type="match status" value="1"/>
</dbReference>
<reference evidence="3" key="1">
    <citation type="submission" date="2022-03" db="EMBL/GenBank/DDBJ databases">
        <authorList>
            <person name="Legras J.-L."/>
            <person name="Devillers H."/>
            <person name="Grondin C."/>
        </authorList>
    </citation>
    <scope>NUCLEOTIDE SEQUENCE</scope>
    <source>
        <strain evidence="3">CLIB 1423</strain>
    </source>
</reference>
<feature type="chain" id="PRO_5040438443" evidence="2">
    <location>
        <begin position="24"/>
        <end position="369"/>
    </location>
</feature>
<dbReference type="GO" id="GO:0016787">
    <property type="term" value="F:hydrolase activity"/>
    <property type="evidence" value="ECO:0007669"/>
    <property type="project" value="UniProtKB-KW"/>
</dbReference>
<keyword evidence="1 3" id="KW-0378">Hydrolase</keyword>
<dbReference type="PANTHER" id="PTHR48081:SF31">
    <property type="entry name" value="STERYL ACETYL HYDROLASE MUG81-RELATED"/>
    <property type="match status" value="1"/>
</dbReference>
<dbReference type="EMBL" id="CAKXYY010000001">
    <property type="protein sequence ID" value="CAH2350052.1"/>
    <property type="molecule type" value="Genomic_DNA"/>
</dbReference>
<evidence type="ECO:0000313" key="4">
    <source>
        <dbReference type="Proteomes" id="UP000837801"/>
    </source>
</evidence>
<sequence length="369" mass="41609">MFTLSIIGRLLLLPFKLLKLTVQYYTVGTVFTNDLANLKLQRVIQAGIMQHMVNYLRLSFIHDHAMYKVSDLLEKSKPKLNPENVIPHYGEFYTKKDDSYPDSIWLTKSNDKENAVIVYLHGGCFAMQLQDNQLDGVTNIYKSLERSGKSISVLLVDYSLTSNGFTYPTQNNECAHVYDKLVGDGFTNIGLMGDSAGGNLCLALLYRLSQKPAYSVVWPSAVILVSAMLDLTKGKFEGSLKENEDVDVFSWQAINYFGNEYVANTRVFDNEVDVNIAANASKFSWSSLPPIVKGNLLVIVGENEVLRDENLRWCEQAGLVETYPENIVLDPKGYHITFFASESVAYGTLSEWQEQRLTKKILSFLKEKA</sequence>
<accession>A0A9P0VW14</accession>
<name>A0A9P0VW14_9ASCO</name>
<dbReference type="OrthoDB" id="2152029at2759"/>
<dbReference type="InterPro" id="IPR029058">
    <property type="entry name" value="AB_hydrolase_fold"/>
</dbReference>
<dbReference type="AlphaFoldDB" id="A0A9P0VW14"/>
<evidence type="ECO:0000256" key="2">
    <source>
        <dbReference type="SAM" id="SignalP"/>
    </source>
</evidence>
<evidence type="ECO:0000256" key="1">
    <source>
        <dbReference type="ARBA" id="ARBA00022801"/>
    </source>
</evidence>
<dbReference type="InterPro" id="IPR019436">
    <property type="entry name" value="Say1-like"/>
</dbReference>
<dbReference type="Pfam" id="PF10340">
    <property type="entry name" value="Say1_Mug180"/>
    <property type="match status" value="1"/>
</dbReference>
<evidence type="ECO:0000313" key="3">
    <source>
        <dbReference type="EMBL" id="CAH2350052.1"/>
    </source>
</evidence>